<gene>
    <name evidence="7" type="ORF">DCMF_08190</name>
</gene>
<dbReference type="EMBL" id="CP017634">
    <property type="protein sequence ID" value="ATW24756.1"/>
    <property type="molecule type" value="Genomic_DNA"/>
</dbReference>
<dbReference type="InterPro" id="IPR000843">
    <property type="entry name" value="HTH_LacI"/>
</dbReference>
<reference evidence="7 8" key="1">
    <citation type="submission" date="2016-10" db="EMBL/GenBank/DDBJ databases">
        <title>Complete Genome Sequence of Peptococcaceae strain DCMF.</title>
        <authorList>
            <person name="Edwards R.J."/>
            <person name="Holland S.I."/>
            <person name="Deshpande N.P."/>
            <person name="Wong Y.K."/>
            <person name="Ertan H."/>
            <person name="Manefield M."/>
            <person name="Russell T.L."/>
            <person name="Lee M.J."/>
        </authorList>
    </citation>
    <scope>NUCLEOTIDE SEQUENCE [LARGE SCALE GENOMIC DNA]</scope>
    <source>
        <strain evidence="7 8">DCMF</strain>
    </source>
</reference>
<dbReference type="SUPFAM" id="SSF47413">
    <property type="entry name" value="lambda repressor-like DNA-binding domains"/>
    <property type="match status" value="1"/>
</dbReference>
<dbReference type="OrthoDB" id="9784962at2"/>
<dbReference type="Gene3D" id="3.40.50.2300">
    <property type="match status" value="2"/>
</dbReference>
<dbReference type="PROSITE" id="PS50943">
    <property type="entry name" value="HTH_CROC1"/>
    <property type="match status" value="1"/>
</dbReference>
<evidence type="ECO:0000256" key="3">
    <source>
        <dbReference type="ARBA" id="ARBA00023125"/>
    </source>
</evidence>
<evidence type="ECO:0000259" key="6">
    <source>
        <dbReference type="PROSITE" id="PS50943"/>
    </source>
</evidence>
<dbReference type="RefSeq" id="WP_148133980.1">
    <property type="nucleotide sequence ID" value="NZ_CP017634.1"/>
</dbReference>
<dbReference type="PRINTS" id="PR00036">
    <property type="entry name" value="HTHLACI"/>
</dbReference>
<dbReference type="PANTHER" id="PTHR30146">
    <property type="entry name" value="LACI-RELATED TRANSCRIPTIONAL REPRESSOR"/>
    <property type="match status" value="1"/>
</dbReference>
<dbReference type="SUPFAM" id="SSF53822">
    <property type="entry name" value="Periplasmic binding protein-like I"/>
    <property type="match status" value="1"/>
</dbReference>
<evidence type="ECO:0000256" key="4">
    <source>
        <dbReference type="ARBA" id="ARBA00023163"/>
    </source>
</evidence>
<sequence>MRGGKIIDIKKNITIKDIAIKAGVSISTVSRVLNNPSLVKNETCQKVHAAIKDLNFSCNSLQLRDYRADSKLVIIFMPNIFSNSLTEIARGALEELEKHNIDSLIWNSNENISTEMRGFSFLQKNLVQGVIFITSCVKDISLEDISVKIPVGAVERTVNESNVDVVNVDTEQGIELLIDHLYELGHRNIGFLCGDISSSNTAAKTMAYKKALDKKGIKWDASSVISSGWTMQCGYEGIQQLLNWRPQTSAVICITDELAIGAINAIQNMGYSCPDDISITGFENTPNSAYQYPKLTTLDFPGYRIGEIIAQKIVKRIENPILPAEKILLPMKLIQRHSTGVARDTAKILHFFTGEERLKDNLGKILD</sequence>
<dbReference type="InterPro" id="IPR028082">
    <property type="entry name" value="Peripla_BP_I"/>
</dbReference>
<feature type="domain" description="HTH cro/C1-type" evidence="6">
    <location>
        <begin position="10"/>
        <end position="57"/>
    </location>
</feature>
<dbReference type="GO" id="GO:0000976">
    <property type="term" value="F:transcription cis-regulatory region binding"/>
    <property type="evidence" value="ECO:0007669"/>
    <property type="project" value="TreeGrafter"/>
</dbReference>
<keyword evidence="8" id="KW-1185">Reference proteome</keyword>
<dbReference type="PANTHER" id="PTHR30146:SF148">
    <property type="entry name" value="HTH-TYPE TRANSCRIPTIONAL REPRESSOR PURR-RELATED"/>
    <property type="match status" value="1"/>
</dbReference>
<proteinExistence type="predicted"/>
<dbReference type="InterPro" id="IPR010982">
    <property type="entry name" value="Lambda_DNA-bd_dom_sf"/>
</dbReference>
<feature type="domain" description="HTH lacI-type" evidence="5">
    <location>
        <begin position="13"/>
        <end position="65"/>
    </location>
</feature>
<dbReference type="Pfam" id="PF00356">
    <property type="entry name" value="LacI"/>
    <property type="match status" value="1"/>
</dbReference>
<dbReference type="Pfam" id="PF13377">
    <property type="entry name" value="Peripla_BP_3"/>
    <property type="match status" value="1"/>
</dbReference>
<evidence type="ECO:0000256" key="2">
    <source>
        <dbReference type="ARBA" id="ARBA00023015"/>
    </source>
</evidence>
<dbReference type="PROSITE" id="PS50932">
    <property type="entry name" value="HTH_LACI_2"/>
    <property type="match status" value="1"/>
</dbReference>
<dbReference type="KEGG" id="fwa:DCMF_08190"/>
<keyword evidence="4" id="KW-0804">Transcription</keyword>
<evidence type="ECO:0000259" key="5">
    <source>
        <dbReference type="PROSITE" id="PS50932"/>
    </source>
</evidence>
<dbReference type="GO" id="GO:0003700">
    <property type="term" value="F:DNA-binding transcription factor activity"/>
    <property type="evidence" value="ECO:0007669"/>
    <property type="project" value="TreeGrafter"/>
</dbReference>
<keyword evidence="1" id="KW-0678">Repressor</keyword>
<keyword evidence="3" id="KW-0238">DNA-binding</keyword>
<evidence type="ECO:0000313" key="7">
    <source>
        <dbReference type="EMBL" id="ATW24756.1"/>
    </source>
</evidence>
<dbReference type="PROSITE" id="PS00356">
    <property type="entry name" value="HTH_LACI_1"/>
    <property type="match status" value="1"/>
</dbReference>
<dbReference type="AlphaFoldDB" id="A0A3G1KQN6"/>
<dbReference type="InterPro" id="IPR046335">
    <property type="entry name" value="LacI/GalR-like_sensor"/>
</dbReference>
<dbReference type="CDD" id="cd06267">
    <property type="entry name" value="PBP1_LacI_sugar_binding-like"/>
    <property type="match status" value="1"/>
</dbReference>
<evidence type="ECO:0000256" key="1">
    <source>
        <dbReference type="ARBA" id="ARBA00022491"/>
    </source>
</evidence>
<dbReference type="CDD" id="cd01392">
    <property type="entry name" value="HTH_LacI"/>
    <property type="match status" value="1"/>
</dbReference>
<organism evidence="7 8">
    <name type="scientific">Formimonas warabiya</name>
    <dbReference type="NCBI Taxonomy" id="1761012"/>
    <lineage>
        <taxon>Bacteria</taxon>
        <taxon>Bacillati</taxon>
        <taxon>Bacillota</taxon>
        <taxon>Clostridia</taxon>
        <taxon>Eubacteriales</taxon>
        <taxon>Peptococcaceae</taxon>
        <taxon>Candidatus Formimonas</taxon>
    </lineage>
</organism>
<name>A0A3G1KQN6_FORW1</name>
<dbReference type="SMART" id="SM00354">
    <property type="entry name" value="HTH_LACI"/>
    <property type="match status" value="1"/>
</dbReference>
<keyword evidence="2" id="KW-0805">Transcription regulation</keyword>
<dbReference type="InterPro" id="IPR001387">
    <property type="entry name" value="Cro/C1-type_HTH"/>
</dbReference>
<evidence type="ECO:0000313" key="8">
    <source>
        <dbReference type="Proteomes" id="UP000323521"/>
    </source>
</evidence>
<protein>
    <submittedName>
        <fullName evidence="7">Uncharacterized protein</fullName>
    </submittedName>
</protein>
<accession>A0A3G1KQN6</accession>
<dbReference type="Proteomes" id="UP000323521">
    <property type="component" value="Chromosome"/>
</dbReference>
<dbReference type="Gene3D" id="1.10.260.40">
    <property type="entry name" value="lambda repressor-like DNA-binding domains"/>
    <property type="match status" value="1"/>
</dbReference>